<reference evidence="2 3" key="1">
    <citation type="submission" date="2022-05" db="EMBL/GenBank/DDBJ databases">
        <authorList>
            <consortium name="Genoscope - CEA"/>
            <person name="William W."/>
        </authorList>
    </citation>
    <scope>NUCLEOTIDE SEQUENCE [LARGE SCALE GENOMIC DNA]</scope>
</reference>
<feature type="region of interest" description="Disordered" evidence="1">
    <location>
        <begin position="1"/>
        <end position="56"/>
    </location>
</feature>
<name>A0AAU9WFB7_9CNID</name>
<sequence length="56" mass="6484">MKKKDLKQRGLGNKPNAAQPVETEDTGNMWSLEQYIEDKERQTKNRHGDDPTATKR</sequence>
<proteinExistence type="predicted"/>
<evidence type="ECO:0000313" key="3">
    <source>
        <dbReference type="Proteomes" id="UP001159428"/>
    </source>
</evidence>
<comment type="caution">
    <text evidence="2">The sequence shown here is derived from an EMBL/GenBank/DDBJ whole genome shotgun (WGS) entry which is preliminary data.</text>
</comment>
<organism evidence="2 3">
    <name type="scientific">Pocillopora meandrina</name>
    <dbReference type="NCBI Taxonomy" id="46732"/>
    <lineage>
        <taxon>Eukaryota</taxon>
        <taxon>Metazoa</taxon>
        <taxon>Cnidaria</taxon>
        <taxon>Anthozoa</taxon>
        <taxon>Hexacorallia</taxon>
        <taxon>Scleractinia</taxon>
        <taxon>Astrocoeniina</taxon>
        <taxon>Pocilloporidae</taxon>
        <taxon>Pocillopora</taxon>
    </lineage>
</organism>
<keyword evidence="3" id="KW-1185">Reference proteome</keyword>
<dbReference type="EMBL" id="CALNXJ010000014">
    <property type="protein sequence ID" value="CAH3115050.1"/>
    <property type="molecule type" value="Genomic_DNA"/>
</dbReference>
<feature type="compositionally biased region" description="Basic and acidic residues" evidence="1">
    <location>
        <begin position="36"/>
        <end position="56"/>
    </location>
</feature>
<evidence type="ECO:0000313" key="2">
    <source>
        <dbReference type="EMBL" id="CAH3115050.1"/>
    </source>
</evidence>
<dbReference type="AlphaFoldDB" id="A0AAU9WFB7"/>
<accession>A0AAU9WFB7</accession>
<dbReference type="Proteomes" id="UP001159428">
    <property type="component" value="Unassembled WGS sequence"/>
</dbReference>
<evidence type="ECO:0000256" key="1">
    <source>
        <dbReference type="SAM" id="MobiDB-lite"/>
    </source>
</evidence>
<protein>
    <submittedName>
        <fullName evidence="2">Uncharacterized protein</fullName>
    </submittedName>
</protein>
<gene>
    <name evidence="2" type="ORF">PMEA_00005831</name>
</gene>
<feature type="non-terminal residue" evidence="2">
    <location>
        <position position="56"/>
    </location>
</feature>